<proteinExistence type="predicted"/>
<keyword evidence="2" id="KW-1185">Reference proteome</keyword>
<dbReference type="AlphaFoldDB" id="A0A8J3YXE3"/>
<gene>
    <name evidence="1" type="ORF">Vau01_009600</name>
</gene>
<organism evidence="1 2">
    <name type="scientific">Virgisporangium aurantiacum</name>
    <dbReference type="NCBI Taxonomy" id="175570"/>
    <lineage>
        <taxon>Bacteria</taxon>
        <taxon>Bacillati</taxon>
        <taxon>Actinomycetota</taxon>
        <taxon>Actinomycetes</taxon>
        <taxon>Micromonosporales</taxon>
        <taxon>Micromonosporaceae</taxon>
        <taxon>Virgisporangium</taxon>
    </lineage>
</organism>
<dbReference type="Proteomes" id="UP000612585">
    <property type="component" value="Unassembled WGS sequence"/>
</dbReference>
<reference evidence="1" key="1">
    <citation type="submission" date="2021-01" db="EMBL/GenBank/DDBJ databases">
        <title>Whole genome shotgun sequence of Virgisporangium aurantiacum NBRC 16421.</title>
        <authorList>
            <person name="Komaki H."/>
            <person name="Tamura T."/>
        </authorList>
    </citation>
    <scope>NUCLEOTIDE SEQUENCE</scope>
    <source>
        <strain evidence="1">NBRC 16421</strain>
    </source>
</reference>
<dbReference type="Gene3D" id="3.10.450.50">
    <property type="match status" value="1"/>
</dbReference>
<name>A0A8J3YXE3_9ACTN</name>
<accession>A0A8J3YXE3</accession>
<evidence type="ECO:0008006" key="3">
    <source>
        <dbReference type="Google" id="ProtNLM"/>
    </source>
</evidence>
<dbReference type="InterPro" id="IPR032710">
    <property type="entry name" value="NTF2-like_dom_sf"/>
</dbReference>
<sequence length="121" mass="13322">MADLTADLTRAVERHCELFNECVRTGDWAPFTASLTDDAQMAFTNMPVGPFHGRDQIAVAYAEQPPTDTMTLEAVETLGPDTARAHFMWDASGDDGLMLLRWRDEKVSAIEVTFGAHSTST</sequence>
<protein>
    <recommendedName>
        <fullName evidence="3">SnoaL-like domain-containing protein</fullName>
    </recommendedName>
</protein>
<dbReference type="RefSeq" id="WP_203987614.1">
    <property type="nucleotide sequence ID" value="NZ_BOPG01000006.1"/>
</dbReference>
<evidence type="ECO:0000313" key="1">
    <source>
        <dbReference type="EMBL" id="GIJ53444.1"/>
    </source>
</evidence>
<comment type="caution">
    <text evidence="1">The sequence shown here is derived from an EMBL/GenBank/DDBJ whole genome shotgun (WGS) entry which is preliminary data.</text>
</comment>
<dbReference type="SUPFAM" id="SSF54427">
    <property type="entry name" value="NTF2-like"/>
    <property type="match status" value="1"/>
</dbReference>
<evidence type="ECO:0000313" key="2">
    <source>
        <dbReference type="Proteomes" id="UP000612585"/>
    </source>
</evidence>
<dbReference type="EMBL" id="BOPG01000006">
    <property type="protein sequence ID" value="GIJ53444.1"/>
    <property type="molecule type" value="Genomic_DNA"/>
</dbReference>